<accession>A0AB34KG52</accession>
<evidence type="ECO:0000256" key="1">
    <source>
        <dbReference type="SAM" id="MobiDB-lite"/>
    </source>
</evidence>
<organism evidence="3 4">
    <name type="scientific">Cladosporium halotolerans</name>
    <dbReference type="NCBI Taxonomy" id="1052096"/>
    <lineage>
        <taxon>Eukaryota</taxon>
        <taxon>Fungi</taxon>
        <taxon>Dikarya</taxon>
        <taxon>Ascomycota</taxon>
        <taxon>Pezizomycotina</taxon>
        <taxon>Dothideomycetes</taxon>
        <taxon>Dothideomycetidae</taxon>
        <taxon>Cladosporiales</taxon>
        <taxon>Cladosporiaceae</taxon>
        <taxon>Cladosporium</taxon>
    </lineage>
</organism>
<reference evidence="3 4" key="1">
    <citation type="journal article" date="2020" name="Microbiol. Resour. Announc.">
        <title>Draft Genome Sequence of a Cladosporium Species Isolated from the Mesophotic Ascidian Didemnum maculosum.</title>
        <authorList>
            <person name="Gioti A."/>
            <person name="Siaperas R."/>
            <person name="Nikolaivits E."/>
            <person name="Le Goff G."/>
            <person name="Ouazzani J."/>
            <person name="Kotoulas G."/>
            <person name="Topakas E."/>
        </authorList>
    </citation>
    <scope>NUCLEOTIDE SEQUENCE [LARGE SCALE GENOMIC DNA]</scope>
    <source>
        <strain evidence="3 4">TM138-S3</strain>
    </source>
</reference>
<dbReference type="GO" id="GO:0003729">
    <property type="term" value="F:mRNA binding"/>
    <property type="evidence" value="ECO:0007669"/>
    <property type="project" value="TreeGrafter"/>
</dbReference>
<dbReference type="RefSeq" id="XP_069226832.1">
    <property type="nucleotide sequence ID" value="XM_069376079.1"/>
</dbReference>
<dbReference type="Gene3D" id="3.30.460.10">
    <property type="entry name" value="Beta Polymerase, domain 2"/>
    <property type="match status" value="1"/>
</dbReference>
<feature type="region of interest" description="Disordered" evidence="1">
    <location>
        <begin position="465"/>
        <end position="489"/>
    </location>
</feature>
<evidence type="ECO:0000259" key="2">
    <source>
        <dbReference type="Pfam" id="PF22600"/>
    </source>
</evidence>
<feature type="region of interest" description="Disordered" evidence="1">
    <location>
        <begin position="1"/>
        <end position="38"/>
    </location>
</feature>
<evidence type="ECO:0000313" key="4">
    <source>
        <dbReference type="Proteomes" id="UP000803884"/>
    </source>
</evidence>
<dbReference type="InterPro" id="IPR043519">
    <property type="entry name" value="NT_sf"/>
</dbReference>
<dbReference type="GO" id="GO:0005730">
    <property type="term" value="C:nucleolus"/>
    <property type="evidence" value="ECO:0007669"/>
    <property type="project" value="TreeGrafter"/>
</dbReference>
<dbReference type="GO" id="GO:1990817">
    <property type="term" value="F:poly(A) RNA polymerase activity"/>
    <property type="evidence" value="ECO:0007669"/>
    <property type="project" value="InterPro"/>
</dbReference>
<feature type="domain" description="Poly(A) RNA polymerase mitochondrial-like central palm" evidence="2">
    <location>
        <begin position="113"/>
        <end position="233"/>
    </location>
</feature>
<dbReference type="Proteomes" id="UP000803884">
    <property type="component" value="Unassembled WGS sequence"/>
</dbReference>
<dbReference type="GO" id="GO:0010605">
    <property type="term" value="P:negative regulation of macromolecule metabolic process"/>
    <property type="evidence" value="ECO:0007669"/>
    <property type="project" value="UniProtKB-ARBA"/>
</dbReference>
<sequence length="489" mass="54857">MYDAIMNPSASRRENREAEEPQSLPEGERDSVSSEDWKPPIFALSEHVRKMKKLGRGKAAKTENDSSAETPEFNYKGLVVRPRESPYETATAVPWSIAEGRPVRTHLTAAEILDQEINRFAEHVALTPTESQIRKRLVRLITSTVRYVWPNKKASIYAYGSTKTGLAMPYSDIDIGIDDPSLKDEDTTVTQLQERMQAVYDKLRSSKDYICVVYRPEPVPIITVQHRVTGIDLQIIGSGKQGSQEHIVGKYLDAISNMRALYAVFRTMFGMRGFVDPYIGGISAYGTFMMLAAALNRRGVPPEVHHSPSSQLLCILDFWSNFNSNVSGISIADPKGNCYYFKKSHFQPPLSPSPRSQQTGLKPGVLVRKRVLAGQLRIGRYRENQPYLLCLQDKANPNNDLGSSCNAIKHILETIKHEHRNLKSAMERHDALAEDGQVLSGDASFLLPLVGRCHEVFAEQRERIASQADQLPSRTMQKEPNDQDAEGLM</sequence>
<dbReference type="SUPFAM" id="SSF81631">
    <property type="entry name" value="PAP/OAS1 substrate-binding domain"/>
    <property type="match status" value="1"/>
</dbReference>
<dbReference type="Pfam" id="PF22600">
    <property type="entry name" value="MTPAP-like_central"/>
    <property type="match status" value="1"/>
</dbReference>
<protein>
    <recommendedName>
        <fullName evidence="2">Poly(A) RNA polymerase mitochondrial-like central palm domain-containing protein</fullName>
    </recommendedName>
</protein>
<dbReference type="InterPro" id="IPR045862">
    <property type="entry name" value="Trf4-like"/>
</dbReference>
<dbReference type="InterPro" id="IPR054708">
    <property type="entry name" value="MTPAP-like_central"/>
</dbReference>
<feature type="compositionally biased region" description="Basic and acidic residues" evidence="1">
    <location>
        <begin position="26"/>
        <end position="38"/>
    </location>
</feature>
<dbReference type="Gene3D" id="1.10.1410.10">
    <property type="match status" value="1"/>
</dbReference>
<comment type="caution">
    <text evidence="3">The sequence shown here is derived from an EMBL/GenBank/DDBJ whole genome shotgun (WGS) entry which is preliminary data.</text>
</comment>
<proteinExistence type="predicted"/>
<name>A0AB34KG52_9PEZI</name>
<dbReference type="EMBL" id="JAAQHG020000032">
    <property type="protein sequence ID" value="KAL1583725.1"/>
    <property type="molecule type" value="Genomic_DNA"/>
</dbReference>
<gene>
    <name evidence="3" type="ORF">WHR41_07474</name>
</gene>
<dbReference type="CDD" id="cd05402">
    <property type="entry name" value="NT_PAP_TUTase"/>
    <property type="match status" value="1"/>
</dbReference>
<dbReference type="GO" id="GO:0031123">
    <property type="term" value="P:RNA 3'-end processing"/>
    <property type="evidence" value="ECO:0007669"/>
    <property type="project" value="TreeGrafter"/>
</dbReference>
<keyword evidence="4" id="KW-1185">Reference proteome</keyword>
<dbReference type="GO" id="GO:0031499">
    <property type="term" value="C:TRAMP complex"/>
    <property type="evidence" value="ECO:0007669"/>
    <property type="project" value="TreeGrafter"/>
</dbReference>
<dbReference type="GeneID" id="96008917"/>
<evidence type="ECO:0000313" key="3">
    <source>
        <dbReference type="EMBL" id="KAL1583725.1"/>
    </source>
</evidence>
<dbReference type="AlphaFoldDB" id="A0AB34KG52"/>
<dbReference type="SUPFAM" id="SSF81301">
    <property type="entry name" value="Nucleotidyltransferase"/>
    <property type="match status" value="1"/>
</dbReference>
<dbReference type="GO" id="GO:0043634">
    <property type="term" value="P:polyadenylation-dependent ncRNA catabolic process"/>
    <property type="evidence" value="ECO:0007669"/>
    <property type="project" value="TreeGrafter"/>
</dbReference>
<dbReference type="PANTHER" id="PTHR23092:SF15">
    <property type="entry name" value="INACTIVE NON-CANONICAL POLY(A) RNA POLYMERASE PROTEIN TRF4-2-RELATED"/>
    <property type="match status" value="1"/>
</dbReference>
<dbReference type="PANTHER" id="PTHR23092">
    <property type="entry name" value="POLY(A) RNA POLYMERASE"/>
    <property type="match status" value="1"/>
</dbReference>